<dbReference type="CDD" id="cd04301">
    <property type="entry name" value="NAT_SF"/>
    <property type="match status" value="1"/>
</dbReference>
<organism evidence="2 3">
    <name type="scientific">Hansschlegelia zhihuaiae</name>
    <dbReference type="NCBI Taxonomy" id="405005"/>
    <lineage>
        <taxon>Bacteria</taxon>
        <taxon>Pseudomonadati</taxon>
        <taxon>Pseudomonadota</taxon>
        <taxon>Alphaproteobacteria</taxon>
        <taxon>Hyphomicrobiales</taxon>
        <taxon>Methylopilaceae</taxon>
        <taxon>Hansschlegelia</taxon>
    </lineage>
</organism>
<dbReference type="EMBL" id="RYFI01000008">
    <property type="protein sequence ID" value="RXF73465.1"/>
    <property type="molecule type" value="Genomic_DNA"/>
</dbReference>
<name>A0A4Q0MJ55_9HYPH</name>
<dbReference type="Pfam" id="PF00583">
    <property type="entry name" value="Acetyltransf_1"/>
    <property type="match status" value="1"/>
</dbReference>
<protein>
    <submittedName>
        <fullName evidence="2">GNAT family N-acetyltransferase</fullName>
    </submittedName>
</protein>
<dbReference type="InterPro" id="IPR000182">
    <property type="entry name" value="GNAT_dom"/>
</dbReference>
<evidence type="ECO:0000259" key="1">
    <source>
        <dbReference type="PROSITE" id="PS51186"/>
    </source>
</evidence>
<dbReference type="RefSeq" id="WP_128777296.1">
    <property type="nucleotide sequence ID" value="NZ_RYFI01000008.1"/>
</dbReference>
<dbReference type="InterPro" id="IPR016181">
    <property type="entry name" value="Acyl_CoA_acyltransferase"/>
</dbReference>
<dbReference type="GO" id="GO:0016747">
    <property type="term" value="F:acyltransferase activity, transferring groups other than amino-acyl groups"/>
    <property type="evidence" value="ECO:0007669"/>
    <property type="project" value="InterPro"/>
</dbReference>
<keyword evidence="3" id="KW-1185">Reference proteome</keyword>
<dbReference type="AlphaFoldDB" id="A0A4Q0MJ55"/>
<accession>A0A4Q0MJ55</accession>
<dbReference type="SUPFAM" id="SSF55729">
    <property type="entry name" value="Acyl-CoA N-acyltransferases (Nat)"/>
    <property type="match status" value="1"/>
</dbReference>
<keyword evidence="2" id="KW-0808">Transferase</keyword>
<sequence>MAAGVTIEVAEAPSQDDRAAILRGLVAFNDAAYGPSNIEPLAVLLRDEAGDVVGGLWGRTTYGWLYVELLFVPETLRGQGVGGLVIAEAEKVAHGRACVNAWVDCFGEANRRFYEGRGFAVFGSIPDQPPGSERFFLKKALRLNAPSA</sequence>
<proteinExistence type="predicted"/>
<dbReference type="Proteomes" id="UP000289708">
    <property type="component" value="Unassembled WGS sequence"/>
</dbReference>
<evidence type="ECO:0000313" key="3">
    <source>
        <dbReference type="Proteomes" id="UP000289708"/>
    </source>
</evidence>
<reference evidence="2 3" key="1">
    <citation type="submission" date="2018-12" db="EMBL/GenBank/DDBJ databases">
        <title>bacterium Hansschlegelia zhihuaiae S113.</title>
        <authorList>
            <person name="He J."/>
        </authorList>
    </citation>
    <scope>NUCLEOTIDE SEQUENCE [LARGE SCALE GENOMIC DNA]</scope>
    <source>
        <strain evidence="2 3">S 113</strain>
    </source>
</reference>
<dbReference type="OrthoDB" id="9787920at2"/>
<feature type="domain" description="N-acetyltransferase" evidence="1">
    <location>
        <begin position="5"/>
        <end position="142"/>
    </location>
</feature>
<dbReference type="PROSITE" id="PS51186">
    <property type="entry name" value="GNAT"/>
    <property type="match status" value="1"/>
</dbReference>
<gene>
    <name evidence="2" type="ORF">EK403_09700</name>
</gene>
<dbReference type="Gene3D" id="3.40.630.30">
    <property type="match status" value="1"/>
</dbReference>
<comment type="caution">
    <text evidence="2">The sequence shown here is derived from an EMBL/GenBank/DDBJ whole genome shotgun (WGS) entry which is preliminary data.</text>
</comment>
<evidence type="ECO:0000313" key="2">
    <source>
        <dbReference type="EMBL" id="RXF73465.1"/>
    </source>
</evidence>